<evidence type="ECO:0008006" key="7">
    <source>
        <dbReference type="Google" id="ProtNLM"/>
    </source>
</evidence>
<accession>A0A2G9H732</accession>
<dbReference type="InterPro" id="IPR025486">
    <property type="entry name" value="DUF4378"/>
</dbReference>
<name>A0A2G9H732_9LAMI</name>
<feature type="region of interest" description="Disordered" evidence="1">
    <location>
        <begin position="526"/>
        <end position="555"/>
    </location>
</feature>
<evidence type="ECO:0000259" key="4">
    <source>
        <dbReference type="Pfam" id="PF14383"/>
    </source>
</evidence>
<feature type="compositionally biased region" description="Low complexity" evidence="1">
    <location>
        <begin position="443"/>
        <end position="454"/>
    </location>
</feature>
<dbReference type="AlphaFoldDB" id="A0A2G9H732"/>
<feature type="region of interest" description="Disordered" evidence="1">
    <location>
        <begin position="152"/>
        <end position="183"/>
    </location>
</feature>
<feature type="region of interest" description="Disordered" evidence="1">
    <location>
        <begin position="37"/>
        <end position="59"/>
    </location>
</feature>
<dbReference type="EMBL" id="NKXS01002497">
    <property type="protein sequence ID" value="PIN13328.1"/>
    <property type="molecule type" value="Genomic_DNA"/>
</dbReference>
<dbReference type="InterPro" id="IPR032795">
    <property type="entry name" value="DUF3741-assoc"/>
</dbReference>
<dbReference type="Pfam" id="PF14309">
    <property type="entry name" value="DUF4378"/>
    <property type="match status" value="1"/>
</dbReference>
<feature type="signal peptide" evidence="2">
    <location>
        <begin position="1"/>
        <end position="19"/>
    </location>
</feature>
<feature type="chain" id="PRO_5013950285" description="DUF4378 domain-containing protein" evidence="2">
    <location>
        <begin position="20"/>
        <end position="916"/>
    </location>
</feature>
<comment type="caution">
    <text evidence="5">The sequence shown here is derived from an EMBL/GenBank/DDBJ whole genome shotgun (WGS) entry which is preliminary data.</text>
</comment>
<dbReference type="Pfam" id="PF14383">
    <property type="entry name" value="VARLMGL"/>
    <property type="match status" value="1"/>
</dbReference>
<reference evidence="6" key="1">
    <citation type="journal article" date="2018" name="Gigascience">
        <title>Genome assembly of the Pink Ipe (Handroanthus impetiginosus, Bignoniaceae), a highly valued, ecologically keystone Neotropical timber forest tree.</title>
        <authorList>
            <person name="Silva-Junior O.B."/>
            <person name="Grattapaglia D."/>
            <person name="Novaes E."/>
            <person name="Collevatti R.G."/>
        </authorList>
    </citation>
    <scope>NUCLEOTIDE SEQUENCE [LARGE SCALE GENOMIC DNA]</scope>
    <source>
        <strain evidence="6">cv. UFG-1</strain>
    </source>
</reference>
<evidence type="ECO:0000256" key="2">
    <source>
        <dbReference type="SAM" id="SignalP"/>
    </source>
</evidence>
<keyword evidence="6" id="KW-1185">Reference proteome</keyword>
<gene>
    <name evidence="5" type="ORF">CDL12_14052</name>
</gene>
<feature type="domain" description="DUF3741" evidence="4">
    <location>
        <begin position="58"/>
        <end position="83"/>
    </location>
</feature>
<dbReference type="OrthoDB" id="1928505at2759"/>
<evidence type="ECO:0000256" key="1">
    <source>
        <dbReference type="SAM" id="MobiDB-lite"/>
    </source>
</evidence>
<keyword evidence="2" id="KW-0732">Signal</keyword>
<feature type="domain" description="DUF4378" evidence="3">
    <location>
        <begin position="761"/>
        <end position="908"/>
    </location>
</feature>
<feature type="region of interest" description="Disordered" evidence="1">
    <location>
        <begin position="374"/>
        <end position="459"/>
    </location>
</feature>
<organism evidence="5 6">
    <name type="scientific">Handroanthus impetiginosus</name>
    <dbReference type="NCBI Taxonomy" id="429701"/>
    <lineage>
        <taxon>Eukaryota</taxon>
        <taxon>Viridiplantae</taxon>
        <taxon>Streptophyta</taxon>
        <taxon>Embryophyta</taxon>
        <taxon>Tracheophyta</taxon>
        <taxon>Spermatophyta</taxon>
        <taxon>Magnoliopsida</taxon>
        <taxon>eudicotyledons</taxon>
        <taxon>Gunneridae</taxon>
        <taxon>Pentapetalae</taxon>
        <taxon>asterids</taxon>
        <taxon>lamiids</taxon>
        <taxon>Lamiales</taxon>
        <taxon>Bignoniaceae</taxon>
        <taxon>Crescentiina</taxon>
        <taxon>Tabebuia alliance</taxon>
        <taxon>Handroanthus</taxon>
    </lineage>
</organism>
<feature type="compositionally biased region" description="Polar residues" evidence="1">
    <location>
        <begin position="380"/>
        <end position="406"/>
    </location>
</feature>
<feature type="compositionally biased region" description="Basic and acidic residues" evidence="1">
    <location>
        <begin position="413"/>
        <end position="423"/>
    </location>
</feature>
<sequence>MFILCYSCCIVILVRFKQASKKFGGDEKQPKLRLIADENSGGFPNSKNNNGVTNVDAEQKNEMQTPGLVARLMGLESMPALQRDKSKKVPASGFGSCEPEKIVDDVCGYSREQLNVEKGGIKHESRPQKLQKTSVCERQPITRFGAEKLPFKNVLSQSRKHHPKLPSPVKSPKNPSRKSSSRLIGAATRILEPGLQTSRLKCAISYSNNLRHPPEDVVVDERIYSLSSPVDDSDGFAVVAPKGQSSCRNCGYWLDNLDSEPSISGQPSLFASPFSHCVGSSCQGPDRIKPGESAFRRQLVEEFHEDYCAVAGQVTGNLQSHVELTSYKSPFKGQSQGHSGCQQCKPPMVVHVSLSSNHKTQNQNQMLRARDTVPPRSKLNGVTGSKVSATNVKNGTKNFVSGSTRLQVPARIDNGKFEQERRTANRLNESVPPGRKRRPSNISRQGESSGSMSSTVKQNFGSPHILSEKRLGYNVHFVNHHCDKNGLLHRQERTVNSGQVDGNVVSFTFNSPVKQKTGIQEVAERRVQNNSQHGGSLRKSALGESTGTKLEKPVPLSGDALGALLEQKLKELNCQGEDIEGNAPRKTTATILQELISALTSEIPFQQDNLLSMSDSRCSWGNHSNFSNSTSSTSSQANAATVKLSVDQPLDNEHLSPGSVLEAYFSTESCYSSSLDDSLGYKMPTESLDCSYHETRLSNPETELLDCAASINTANSSSKESVIDILNNVSEILNCSSFADCGLKGNKLDRTKETLLNTELVLRNACSFAGKNFQIKHLLLDELEALASVLWMNFGCSLGVEEGIEVNQLRRFAFDSIIEYLDSRFGTYPTKAGSKVSRKLPLQVNANALIFEIVEVVKKWDKLCKLSLDELIEREMSHSLGAWTECESEVFENGMEISRDILQVLVDEIVVDLFFC</sequence>
<dbReference type="PANTHER" id="PTHR21726">
    <property type="entry name" value="PHOSPHATIDYLINOSITOL N-ACETYLGLUCOSAMINYLTRANSFERASE SUBUNIT P DOWN SYNDROME CRITICAL REGION PROTEIN 5 -RELATED"/>
    <property type="match status" value="1"/>
</dbReference>
<dbReference type="STRING" id="429701.A0A2G9H732"/>
<dbReference type="Proteomes" id="UP000231279">
    <property type="component" value="Unassembled WGS sequence"/>
</dbReference>
<feature type="compositionally biased region" description="Polar residues" evidence="1">
    <location>
        <begin position="42"/>
        <end position="53"/>
    </location>
</feature>
<proteinExistence type="predicted"/>
<protein>
    <recommendedName>
        <fullName evidence="7">DUF4378 domain-containing protein</fullName>
    </recommendedName>
</protein>
<evidence type="ECO:0000313" key="6">
    <source>
        <dbReference type="Proteomes" id="UP000231279"/>
    </source>
</evidence>
<evidence type="ECO:0000259" key="3">
    <source>
        <dbReference type="Pfam" id="PF14309"/>
    </source>
</evidence>
<evidence type="ECO:0000313" key="5">
    <source>
        <dbReference type="EMBL" id="PIN13328.1"/>
    </source>
</evidence>
<dbReference type="PANTHER" id="PTHR21726:SF61">
    <property type="entry name" value="DNAA INITIATOR-ASSOCIATING PROTEIN"/>
    <property type="match status" value="1"/>
</dbReference>